<keyword evidence="1" id="KW-1185">Reference proteome</keyword>
<dbReference type="WBParaSite" id="nRc.2.0.1.t37499-RA">
    <property type="protein sequence ID" value="nRc.2.0.1.t37499-RA"/>
    <property type="gene ID" value="nRc.2.0.1.g37499"/>
</dbReference>
<sequence length="271" mass="30037">MELFLNAAHDNILEEIPKAEKVIFCEDKSDTFSQTEEIEAEQLVGQAQPSLHQPPSWWLEVTELVEPIFRIAQASLSILRNCQQWVTSTILPSTLASIPDFIIQPLPNNQVATKFPIETAIVNITNGRCPLLFINNTPNSIKLRPNQLLAAAKHTLEPAAHSIDFQVATTTLDCDLTNHEPAPLDKLLPCHTDKQKLEFALNKMTQQTRITAAQKTKALRAALTAQPMPNFQGYTLVGFDTKSIMAGDMKNLKFAVPMPADSMASSYPGYV</sequence>
<evidence type="ECO:0000313" key="1">
    <source>
        <dbReference type="Proteomes" id="UP000887565"/>
    </source>
</evidence>
<accession>A0A915KHV9</accession>
<proteinExistence type="predicted"/>
<reference evidence="2" key="1">
    <citation type="submission" date="2022-11" db="UniProtKB">
        <authorList>
            <consortium name="WormBaseParasite"/>
        </authorList>
    </citation>
    <scope>IDENTIFICATION</scope>
</reference>
<name>A0A915KHV9_ROMCU</name>
<dbReference type="AlphaFoldDB" id="A0A915KHV9"/>
<protein>
    <submittedName>
        <fullName evidence="2">Uncharacterized protein</fullName>
    </submittedName>
</protein>
<evidence type="ECO:0000313" key="2">
    <source>
        <dbReference type="WBParaSite" id="nRc.2.0.1.t37499-RA"/>
    </source>
</evidence>
<dbReference type="Proteomes" id="UP000887565">
    <property type="component" value="Unplaced"/>
</dbReference>
<organism evidence="1 2">
    <name type="scientific">Romanomermis culicivorax</name>
    <name type="common">Nematode worm</name>
    <dbReference type="NCBI Taxonomy" id="13658"/>
    <lineage>
        <taxon>Eukaryota</taxon>
        <taxon>Metazoa</taxon>
        <taxon>Ecdysozoa</taxon>
        <taxon>Nematoda</taxon>
        <taxon>Enoplea</taxon>
        <taxon>Dorylaimia</taxon>
        <taxon>Mermithida</taxon>
        <taxon>Mermithoidea</taxon>
        <taxon>Mermithidae</taxon>
        <taxon>Romanomermis</taxon>
    </lineage>
</organism>